<comment type="caution">
    <text evidence="2">The sequence shown here is derived from an EMBL/GenBank/DDBJ whole genome shotgun (WGS) entry which is preliminary data.</text>
</comment>
<sequence length="178" mass="19594">MKRLLLTLFLSSAGWCASYDPFLLETQLSLLPKIAVLEKNILTSNVKSPIKILIAYDRGDDDTAASCIKILMSKFNGHINGRPISAIALPFDKLDGITSYHFIYALKASTSQLSKVHNAVGTSGAITALYDADKLTDNGLLLSIRMERTPIILINAKALRQNRFSFPDSLLEIARIVQ</sequence>
<proteinExistence type="predicted"/>
<keyword evidence="1" id="KW-0732">Signal</keyword>
<evidence type="ECO:0000313" key="3">
    <source>
        <dbReference type="Proteomes" id="UP000228859"/>
    </source>
</evidence>
<gene>
    <name evidence="2" type="ORF">CFH83_07745</name>
</gene>
<dbReference type="Proteomes" id="UP000228859">
    <property type="component" value="Unassembled WGS sequence"/>
</dbReference>
<evidence type="ECO:0000313" key="2">
    <source>
        <dbReference type="EMBL" id="DAB38093.1"/>
    </source>
</evidence>
<evidence type="ECO:0000256" key="1">
    <source>
        <dbReference type="SAM" id="SignalP"/>
    </source>
</evidence>
<dbReference type="EMBL" id="DLUI01000110">
    <property type="protein sequence ID" value="DAB38093.1"/>
    <property type="molecule type" value="Genomic_DNA"/>
</dbReference>
<dbReference type="RefSeq" id="WP_303663073.1">
    <property type="nucleotide sequence ID" value="NZ_DLUI01000110.1"/>
</dbReference>
<organism evidence="2 3">
    <name type="scientific">Sulfuricurvum kujiense</name>
    <dbReference type="NCBI Taxonomy" id="148813"/>
    <lineage>
        <taxon>Bacteria</taxon>
        <taxon>Pseudomonadati</taxon>
        <taxon>Campylobacterota</taxon>
        <taxon>Epsilonproteobacteria</taxon>
        <taxon>Campylobacterales</taxon>
        <taxon>Sulfurimonadaceae</taxon>
        <taxon>Sulfuricurvum</taxon>
    </lineage>
</organism>
<evidence type="ECO:0008006" key="4">
    <source>
        <dbReference type="Google" id="ProtNLM"/>
    </source>
</evidence>
<feature type="chain" id="PRO_5013702938" description="Lipoprotein" evidence="1">
    <location>
        <begin position="18"/>
        <end position="178"/>
    </location>
</feature>
<feature type="signal peptide" evidence="1">
    <location>
        <begin position="1"/>
        <end position="17"/>
    </location>
</feature>
<protein>
    <recommendedName>
        <fullName evidence="4">Lipoprotein</fullName>
    </recommendedName>
</protein>
<dbReference type="AlphaFoldDB" id="A0A2D3WNC8"/>
<name>A0A2D3WNC8_9BACT</name>
<reference evidence="2 3" key="1">
    <citation type="journal article" date="2017" name="Front. Microbiol.">
        <title>Comparative Genomic Analysis of the Class Epsilonproteobacteria and Proposed Reclassification to Epsilonbacteraeota (phyl. nov.).</title>
        <authorList>
            <person name="Waite D.W."/>
            <person name="Vanwonterghem I."/>
            <person name="Rinke C."/>
            <person name="Parks D.H."/>
            <person name="Zhang Y."/>
            <person name="Takai K."/>
            <person name="Sievert S.M."/>
            <person name="Simon J."/>
            <person name="Campbell B.J."/>
            <person name="Hanson T.E."/>
            <person name="Woyke T."/>
            <person name="Klotz M.G."/>
            <person name="Hugenholtz P."/>
        </authorList>
    </citation>
    <scope>NUCLEOTIDE SEQUENCE [LARGE SCALE GENOMIC DNA]</scope>
    <source>
        <strain evidence="2">UBA12443</strain>
    </source>
</reference>
<accession>A0A2D3WNC8</accession>